<dbReference type="Gene3D" id="3.40.50.1820">
    <property type="entry name" value="alpha/beta hydrolase"/>
    <property type="match status" value="1"/>
</dbReference>
<dbReference type="Proteomes" id="UP001430172">
    <property type="component" value="Unassembled WGS sequence"/>
</dbReference>
<proteinExistence type="predicted"/>
<keyword evidence="3" id="KW-1185">Reference proteome</keyword>
<reference evidence="2" key="1">
    <citation type="submission" date="2021-02" db="EMBL/GenBank/DDBJ databases">
        <title>Phycicoccus sp. MQZ13P-5T, whole genome shotgun sequence.</title>
        <authorList>
            <person name="Tuo L."/>
        </authorList>
    </citation>
    <scope>NUCLEOTIDE SEQUENCE</scope>
    <source>
        <strain evidence="2">MQZ13P-5</strain>
    </source>
</reference>
<evidence type="ECO:0000259" key="1">
    <source>
        <dbReference type="Pfam" id="PF12697"/>
    </source>
</evidence>
<dbReference type="InterPro" id="IPR000073">
    <property type="entry name" value="AB_hydrolase_1"/>
</dbReference>
<keyword evidence="2" id="KW-0378">Hydrolase</keyword>
<dbReference type="PANTHER" id="PTHR43798">
    <property type="entry name" value="MONOACYLGLYCEROL LIPASE"/>
    <property type="match status" value="1"/>
</dbReference>
<comment type="caution">
    <text evidence="2">The sequence shown here is derived from an EMBL/GenBank/DDBJ whole genome shotgun (WGS) entry which is preliminary data.</text>
</comment>
<feature type="domain" description="AB hydrolase-1" evidence="1">
    <location>
        <begin position="40"/>
        <end position="272"/>
    </location>
</feature>
<sequence length="283" mass="30538">MTHRPTTDPTTAPDRVGHVPTRLGRLHVRSGGDGDGAPVVLWSSMFVDGHTWDRFLPHLRTDRRYLVVDPPGLGRSEPLRRRSTVAEAADAATDLLAAVYPDAPVDWVGNALGGHVGLDLGTRPGVLRSLVAVSSPTEAIAPALRRQIHLLLPLLRTLGPVGPVRDAVLEAMLTDASRADEEVRRVVADSLSRPTRRSAALAVRSFILDRVDVTARLADLTVPSLFVASDDRGDWDPRDAEAAARLAPRAEAVTVAGARTLVPLEQPEALARHVERFHASLED</sequence>
<accession>A0ABS2CI38</accession>
<name>A0ABS2CI38_9MICO</name>
<dbReference type="InterPro" id="IPR050266">
    <property type="entry name" value="AB_hydrolase_sf"/>
</dbReference>
<evidence type="ECO:0000313" key="3">
    <source>
        <dbReference type="Proteomes" id="UP001430172"/>
    </source>
</evidence>
<dbReference type="RefSeq" id="WP_204129340.1">
    <property type="nucleotide sequence ID" value="NZ_JAFDVD010000001.1"/>
</dbReference>
<dbReference type="SUPFAM" id="SSF53474">
    <property type="entry name" value="alpha/beta-Hydrolases"/>
    <property type="match status" value="1"/>
</dbReference>
<protein>
    <submittedName>
        <fullName evidence="2">Alpha/beta fold hydrolase</fullName>
    </submittedName>
</protein>
<dbReference type="InterPro" id="IPR029058">
    <property type="entry name" value="AB_hydrolase_fold"/>
</dbReference>
<evidence type="ECO:0000313" key="2">
    <source>
        <dbReference type="EMBL" id="MBM6398846.1"/>
    </source>
</evidence>
<organism evidence="2 3">
    <name type="scientific">Phycicoccus sonneratiae</name>
    <dbReference type="NCBI Taxonomy" id="2807628"/>
    <lineage>
        <taxon>Bacteria</taxon>
        <taxon>Bacillati</taxon>
        <taxon>Actinomycetota</taxon>
        <taxon>Actinomycetes</taxon>
        <taxon>Micrococcales</taxon>
        <taxon>Intrasporangiaceae</taxon>
        <taxon>Phycicoccus</taxon>
    </lineage>
</organism>
<dbReference type="GO" id="GO:0016787">
    <property type="term" value="F:hydrolase activity"/>
    <property type="evidence" value="ECO:0007669"/>
    <property type="project" value="UniProtKB-KW"/>
</dbReference>
<dbReference type="EMBL" id="JAFDVD010000001">
    <property type="protein sequence ID" value="MBM6398846.1"/>
    <property type="molecule type" value="Genomic_DNA"/>
</dbReference>
<gene>
    <name evidence="2" type="ORF">JQN70_00430</name>
</gene>
<dbReference type="Pfam" id="PF12697">
    <property type="entry name" value="Abhydrolase_6"/>
    <property type="match status" value="1"/>
</dbReference>